<feature type="signal peptide" evidence="2">
    <location>
        <begin position="1"/>
        <end position="16"/>
    </location>
</feature>
<evidence type="ECO:0000256" key="1">
    <source>
        <dbReference type="SAM" id="MobiDB-lite"/>
    </source>
</evidence>
<evidence type="ECO:0000313" key="4">
    <source>
        <dbReference type="Proteomes" id="UP000282582"/>
    </source>
</evidence>
<dbReference type="VEuPathDB" id="FungiDB:BTJ68_14744"/>
<keyword evidence="2" id="KW-0732">Signal</keyword>
<evidence type="ECO:0000256" key="2">
    <source>
        <dbReference type="SAM" id="SignalP"/>
    </source>
</evidence>
<feature type="chain" id="PRO_5018128133" description="Cyanovirin-N domain-containing protein" evidence="2">
    <location>
        <begin position="17"/>
        <end position="276"/>
    </location>
</feature>
<feature type="compositionally biased region" description="Acidic residues" evidence="1">
    <location>
        <begin position="245"/>
        <end position="258"/>
    </location>
</feature>
<proteinExistence type="predicted"/>
<dbReference type="EMBL" id="QWIK01000796">
    <property type="protein sequence ID" value="RMY00921.1"/>
    <property type="molecule type" value="Genomic_DNA"/>
</dbReference>
<accession>A0A3M6YDS3</accession>
<dbReference type="AlphaFoldDB" id="A0A3M6YDS3"/>
<name>A0A3M6YDS3_HORWE</name>
<comment type="caution">
    <text evidence="3">The sequence shown here is derived from an EMBL/GenBank/DDBJ whole genome shotgun (WGS) entry which is preliminary data.</text>
</comment>
<organism evidence="3 4">
    <name type="scientific">Hortaea werneckii</name>
    <name type="common">Black yeast</name>
    <name type="synonym">Cladosporium werneckii</name>
    <dbReference type="NCBI Taxonomy" id="91943"/>
    <lineage>
        <taxon>Eukaryota</taxon>
        <taxon>Fungi</taxon>
        <taxon>Dikarya</taxon>
        <taxon>Ascomycota</taxon>
        <taxon>Pezizomycotina</taxon>
        <taxon>Dothideomycetes</taxon>
        <taxon>Dothideomycetidae</taxon>
        <taxon>Mycosphaerellales</taxon>
        <taxon>Teratosphaeriaceae</taxon>
        <taxon>Hortaea</taxon>
    </lineage>
</organism>
<protein>
    <recommendedName>
        <fullName evidence="5">Cyanovirin-N domain-containing protein</fullName>
    </recommendedName>
</protein>
<dbReference type="Proteomes" id="UP000282582">
    <property type="component" value="Unassembled WGS sequence"/>
</dbReference>
<evidence type="ECO:0000313" key="3">
    <source>
        <dbReference type="EMBL" id="RMY00921.1"/>
    </source>
</evidence>
<feature type="region of interest" description="Disordered" evidence="1">
    <location>
        <begin position="239"/>
        <end position="276"/>
    </location>
</feature>
<sequence>MHSLLAILAAAAPAFAALNVTFCSDSQCKQPALGSLRLDETDISKCHRDYAGEALALDVQRWQDSTLAATETDHVVDEDDDEGDFSLAVRFYRSIDCFANCGSGHLIFQGGDFFLSLGMDIRNDRPVEYDNSILQSFEIVRLDAEGNYPPHGYCGIWHGDAQSFRGRNWKWQQIAKRWFREIPIEDWDDDLHQPLDGTDYDWHGAVPSNGKYKQHQISNYSWKHVPLEEWDDQVHIKNSEHDPAVEEDEEAAIEEDEREVGTDNPLTPQDEVHEYL</sequence>
<evidence type="ECO:0008006" key="5">
    <source>
        <dbReference type="Google" id="ProtNLM"/>
    </source>
</evidence>
<reference evidence="3 4" key="1">
    <citation type="journal article" date="2018" name="BMC Genomics">
        <title>Genomic evidence for intraspecific hybridization in a clonal and extremely halotolerant yeast.</title>
        <authorList>
            <person name="Gostincar C."/>
            <person name="Stajich J.E."/>
            <person name="Zupancic J."/>
            <person name="Zalar P."/>
            <person name="Gunde-Cimerman N."/>
        </authorList>
    </citation>
    <scope>NUCLEOTIDE SEQUENCE [LARGE SCALE GENOMIC DNA]</scope>
    <source>
        <strain evidence="3 4">EXF-6654</strain>
    </source>
</reference>
<gene>
    <name evidence="3" type="ORF">D0868_08757</name>
</gene>